<gene>
    <name evidence="1" type="ORF">WCU84_05765</name>
</gene>
<reference evidence="1 2" key="1">
    <citation type="submission" date="2024-03" db="EMBL/GenBank/DDBJ databases">
        <title>Analysis of soft rot Pectobacteriaceae population diversity in US potato growing regions between 2016 and 2022.</title>
        <authorList>
            <person name="Ma X."/>
            <person name="Zhang X."/>
            <person name="Stodghill P."/>
            <person name="Rioux R."/>
            <person name="Babler B."/>
            <person name="Shrestha S."/>
            <person name="Babler B."/>
            <person name="Rivedal H."/>
            <person name="Frost K."/>
            <person name="Hao J."/>
            <person name="Secor G."/>
            <person name="Swingle B."/>
        </authorList>
    </citation>
    <scope>NUCLEOTIDE SEQUENCE [LARGE SCALE GENOMIC DNA]</scope>
    <source>
        <strain evidence="1 2">SR64</strain>
    </source>
</reference>
<proteinExistence type="predicted"/>
<evidence type="ECO:0000313" key="1">
    <source>
        <dbReference type="EMBL" id="MEI7063169.1"/>
    </source>
</evidence>
<accession>A0ABU8JI84</accession>
<dbReference type="EMBL" id="JBBBOO010000003">
    <property type="protein sequence ID" value="MEI7063169.1"/>
    <property type="molecule type" value="Genomic_DNA"/>
</dbReference>
<dbReference type="RefSeq" id="WP_264085426.1">
    <property type="nucleotide sequence ID" value="NZ_CP161827.1"/>
</dbReference>
<protein>
    <submittedName>
        <fullName evidence="1">Uncharacterized protein</fullName>
    </submittedName>
</protein>
<sequence>MLTQYIRPCQTGRQRASFFARQRADWLIIDDGFALRDAPA</sequence>
<organism evidence="1 2">
    <name type="scientific">Dickeya chrysanthemi</name>
    <name type="common">Pectobacterium chrysanthemi</name>
    <name type="synonym">Erwinia chrysanthemi</name>
    <dbReference type="NCBI Taxonomy" id="556"/>
    <lineage>
        <taxon>Bacteria</taxon>
        <taxon>Pseudomonadati</taxon>
        <taxon>Pseudomonadota</taxon>
        <taxon>Gammaproteobacteria</taxon>
        <taxon>Enterobacterales</taxon>
        <taxon>Pectobacteriaceae</taxon>
        <taxon>Dickeya</taxon>
    </lineage>
</organism>
<keyword evidence="2" id="KW-1185">Reference proteome</keyword>
<dbReference type="Proteomes" id="UP001359469">
    <property type="component" value="Unassembled WGS sequence"/>
</dbReference>
<evidence type="ECO:0000313" key="2">
    <source>
        <dbReference type="Proteomes" id="UP001359469"/>
    </source>
</evidence>
<name>A0ABU8JI84_DICCH</name>
<comment type="caution">
    <text evidence="1">The sequence shown here is derived from an EMBL/GenBank/DDBJ whole genome shotgun (WGS) entry which is preliminary data.</text>
</comment>